<evidence type="ECO:0008006" key="4">
    <source>
        <dbReference type="Google" id="ProtNLM"/>
    </source>
</evidence>
<keyword evidence="3" id="KW-1185">Reference proteome</keyword>
<proteinExistence type="predicted"/>
<feature type="region of interest" description="Disordered" evidence="1">
    <location>
        <begin position="103"/>
        <end position="138"/>
    </location>
</feature>
<name>A0ABQ2K6L3_9ACTN</name>
<dbReference type="Proteomes" id="UP000600080">
    <property type="component" value="Unassembled WGS sequence"/>
</dbReference>
<dbReference type="SUPFAM" id="SSF46785">
    <property type="entry name" value="Winged helix' DNA-binding domain"/>
    <property type="match status" value="1"/>
</dbReference>
<gene>
    <name evidence="2" type="ORF">GCM10012285_66150</name>
</gene>
<dbReference type="GeneID" id="301552286"/>
<accession>A0ABQ2K6L3</accession>
<organism evidence="2 3">
    <name type="scientific">Streptomyces kronopolitis</name>
    <dbReference type="NCBI Taxonomy" id="1612435"/>
    <lineage>
        <taxon>Bacteria</taxon>
        <taxon>Bacillati</taxon>
        <taxon>Actinomycetota</taxon>
        <taxon>Actinomycetes</taxon>
        <taxon>Kitasatosporales</taxon>
        <taxon>Streptomycetaceae</taxon>
        <taxon>Streptomyces</taxon>
    </lineage>
</organism>
<sequence length="138" mass="14946">MLIQASAGFGMLHRLDLTKAAQDLLSVMVDCQEAGGEVNASQAALGAQAGLSRNSANTAMALLESRNLVLRPQDRKYRTYYLHPYIASYASQEELEEAVQDAAERIADGELPDITAPLYETAPPKRQSQPLRSVRAAG</sequence>
<dbReference type="RefSeq" id="WP_189104453.1">
    <property type="nucleotide sequence ID" value="NZ_BMND01000059.1"/>
</dbReference>
<dbReference type="EMBL" id="BMND01000059">
    <property type="protein sequence ID" value="GGN64236.1"/>
    <property type="molecule type" value="Genomic_DNA"/>
</dbReference>
<protein>
    <recommendedName>
        <fullName evidence="4">MarR family transcriptional regulator</fullName>
    </recommendedName>
</protein>
<reference evidence="3" key="1">
    <citation type="journal article" date="2019" name="Int. J. Syst. Evol. Microbiol.">
        <title>The Global Catalogue of Microorganisms (GCM) 10K type strain sequencing project: providing services to taxonomists for standard genome sequencing and annotation.</title>
        <authorList>
            <consortium name="The Broad Institute Genomics Platform"/>
            <consortium name="The Broad Institute Genome Sequencing Center for Infectious Disease"/>
            <person name="Wu L."/>
            <person name="Ma J."/>
        </authorList>
    </citation>
    <scope>NUCLEOTIDE SEQUENCE [LARGE SCALE GENOMIC DNA]</scope>
    <source>
        <strain evidence="3">CGMCC 4.7323</strain>
    </source>
</reference>
<evidence type="ECO:0000313" key="2">
    <source>
        <dbReference type="EMBL" id="GGN64236.1"/>
    </source>
</evidence>
<evidence type="ECO:0000256" key="1">
    <source>
        <dbReference type="SAM" id="MobiDB-lite"/>
    </source>
</evidence>
<dbReference type="InterPro" id="IPR036390">
    <property type="entry name" value="WH_DNA-bd_sf"/>
</dbReference>
<dbReference type="Gene3D" id="1.10.10.10">
    <property type="entry name" value="Winged helix-like DNA-binding domain superfamily/Winged helix DNA-binding domain"/>
    <property type="match status" value="1"/>
</dbReference>
<comment type="caution">
    <text evidence="2">The sequence shown here is derived from an EMBL/GenBank/DDBJ whole genome shotgun (WGS) entry which is preliminary data.</text>
</comment>
<dbReference type="InterPro" id="IPR036388">
    <property type="entry name" value="WH-like_DNA-bd_sf"/>
</dbReference>
<evidence type="ECO:0000313" key="3">
    <source>
        <dbReference type="Proteomes" id="UP000600080"/>
    </source>
</evidence>